<accession>A0A8R2MAF2</accession>
<evidence type="ECO:0000256" key="5">
    <source>
        <dbReference type="ARBA" id="ARBA00022692"/>
    </source>
</evidence>
<name>A0A8R2MAF2_BOMMO</name>
<feature type="transmembrane region" description="Helical" evidence="8">
    <location>
        <begin position="345"/>
        <end position="373"/>
    </location>
</feature>
<evidence type="ECO:0000256" key="3">
    <source>
        <dbReference type="ARBA" id="ARBA00022475"/>
    </source>
</evidence>
<evidence type="ECO:0000256" key="7">
    <source>
        <dbReference type="ARBA" id="ARBA00023136"/>
    </source>
</evidence>
<dbReference type="InterPro" id="IPR020846">
    <property type="entry name" value="MFS_dom"/>
</dbReference>
<feature type="transmembrane region" description="Helical" evidence="8">
    <location>
        <begin position="144"/>
        <end position="165"/>
    </location>
</feature>
<sequence length="479" mass="53318">MFEKHKFLIRQYAAVLTVTLSTACAGIGLGWISPVLVKLMDENEDILSPRISEVEASWLVSTSYLVAFLTNYPWGIVMDYFGRKTCIVFGMCLTMTVKFMLTFATKAWMLVVERAFSGTLSGMLICASVAYSAEISSKEIRGSLLSFININISLGTLMMFCFGPYLNYFHLNIAITCTVALCTVPILFLPESPYYLFSKGRIEESKKVLIYFHRSEYEATEEIEQYNLALNSKVNCLEIFKNKMFSRSLTLAVLFAVLVNLIGQSIVINYLQSILEITHTNIKSELASVIVGVIQFVAGILAALVTDKVDRKPLLVVTLAGTAAGFTGLGPFFKLKELGYSTEGWINYLPLFSLVAVLFSYSTGPGSIFLTIVSELFEGPARASGVTISFSVASLTAFLLTKYFATFVKLIGPVYSYWSLAINTIVAGLFVVIFIPETKGKSFAEIQSILKSINEENQRDNREYQRTFSLKNTKLKTHF</sequence>
<feature type="transmembrane region" description="Helical" evidence="8">
    <location>
        <begin position="86"/>
        <end position="109"/>
    </location>
</feature>
<dbReference type="FunFam" id="1.20.1250.20:FF:000218">
    <property type="entry name" value="facilitated trehalose transporter Tret1"/>
    <property type="match status" value="1"/>
</dbReference>
<dbReference type="GO" id="GO:0005886">
    <property type="term" value="C:plasma membrane"/>
    <property type="evidence" value="ECO:0007669"/>
    <property type="project" value="UniProtKB-SubCell"/>
</dbReference>
<feature type="transmembrane region" description="Helical" evidence="8">
    <location>
        <begin position="385"/>
        <end position="405"/>
    </location>
</feature>
<dbReference type="PANTHER" id="PTHR48021">
    <property type="match status" value="1"/>
</dbReference>
<evidence type="ECO:0000259" key="9">
    <source>
        <dbReference type="PROSITE" id="PS50850"/>
    </source>
</evidence>
<evidence type="ECO:0000313" key="10">
    <source>
        <dbReference type="EnsemblMetazoa" id="XP_037876470.1"/>
    </source>
</evidence>
<evidence type="ECO:0000256" key="6">
    <source>
        <dbReference type="ARBA" id="ARBA00022989"/>
    </source>
</evidence>
<keyword evidence="6 8" id="KW-1133">Transmembrane helix</keyword>
<feature type="transmembrane region" description="Helical" evidence="8">
    <location>
        <begin position="417"/>
        <end position="435"/>
    </location>
</feature>
<keyword evidence="4" id="KW-0762">Sugar transport</keyword>
<evidence type="ECO:0000256" key="2">
    <source>
        <dbReference type="ARBA" id="ARBA00022448"/>
    </source>
</evidence>
<proteinExistence type="predicted"/>
<comment type="subcellular location">
    <subcellularLocation>
        <location evidence="1">Cell membrane</location>
        <topology evidence="1">Multi-pass membrane protein</topology>
    </subcellularLocation>
</comment>
<keyword evidence="3" id="KW-1003">Cell membrane</keyword>
<reference evidence="11" key="1">
    <citation type="journal article" date="2008" name="Insect Biochem. Mol. Biol.">
        <title>The genome of a lepidopteran model insect, the silkworm Bombyx mori.</title>
        <authorList>
            <consortium name="International Silkworm Genome Consortium"/>
        </authorList>
    </citation>
    <scope>NUCLEOTIDE SEQUENCE [LARGE SCALE GENOMIC DNA]</scope>
    <source>
        <strain evidence="11">p50T</strain>
    </source>
</reference>
<feature type="transmembrane region" description="Helical" evidence="8">
    <location>
        <begin position="12"/>
        <end position="36"/>
    </location>
</feature>
<dbReference type="AlphaFoldDB" id="A0A8R2MAF2"/>
<keyword evidence="5 8" id="KW-0812">Transmembrane</keyword>
<feature type="transmembrane region" description="Helical" evidence="8">
    <location>
        <begin position="171"/>
        <end position="189"/>
    </location>
</feature>
<feature type="transmembrane region" description="Helical" evidence="8">
    <location>
        <begin position="313"/>
        <end position="333"/>
    </location>
</feature>
<dbReference type="PROSITE" id="PS50850">
    <property type="entry name" value="MFS"/>
    <property type="match status" value="1"/>
</dbReference>
<dbReference type="EnsemblMetazoa" id="XM_038020542.1">
    <property type="protein sequence ID" value="XP_037876470.1"/>
    <property type="gene ID" value="LOC101737607"/>
</dbReference>
<organism evidence="10 11">
    <name type="scientific">Bombyx mori</name>
    <name type="common">Silk moth</name>
    <dbReference type="NCBI Taxonomy" id="7091"/>
    <lineage>
        <taxon>Eukaryota</taxon>
        <taxon>Metazoa</taxon>
        <taxon>Ecdysozoa</taxon>
        <taxon>Arthropoda</taxon>
        <taxon>Hexapoda</taxon>
        <taxon>Insecta</taxon>
        <taxon>Pterygota</taxon>
        <taxon>Neoptera</taxon>
        <taxon>Endopterygota</taxon>
        <taxon>Lepidoptera</taxon>
        <taxon>Glossata</taxon>
        <taxon>Ditrysia</taxon>
        <taxon>Bombycoidea</taxon>
        <taxon>Bombycidae</taxon>
        <taxon>Bombycinae</taxon>
        <taxon>Bombyx</taxon>
    </lineage>
</organism>
<dbReference type="InterPro" id="IPR050549">
    <property type="entry name" value="MFS_Trehalose_Transporter"/>
</dbReference>
<dbReference type="Pfam" id="PF00083">
    <property type="entry name" value="Sugar_tr"/>
    <property type="match status" value="1"/>
</dbReference>
<evidence type="ECO:0000256" key="4">
    <source>
        <dbReference type="ARBA" id="ARBA00022597"/>
    </source>
</evidence>
<feature type="transmembrane region" description="Helical" evidence="8">
    <location>
        <begin position="56"/>
        <end position="74"/>
    </location>
</feature>
<dbReference type="InterPro" id="IPR036259">
    <property type="entry name" value="MFS_trans_sf"/>
</dbReference>
<dbReference type="GO" id="GO:0022857">
    <property type="term" value="F:transmembrane transporter activity"/>
    <property type="evidence" value="ECO:0007669"/>
    <property type="project" value="InterPro"/>
</dbReference>
<keyword evidence="2" id="KW-0813">Transport</keyword>
<dbReference type="Gene3D" id="1.20.1250.20">
    <property type="entry name" value="MFS general substrate transporter like domains"/>
    <property type="match status" value="1"/>
</dbReference>
<feature type="domain" description="Major facilitator superfamily (MFS) profile" evidence="9">
    <location>
        <begin position="14"/>
        <end position="439"/>
    </location>
</feature>
<dbReference type="PANTHER" id="PTHR48021:SF1">
    <property type="entry name" value="GH07001P-RELATED"/>
    <property type="match status" value="1"/>
</dbReference>
<keyword evidence="11" id="KW-1185">Reference proteome</keyword>
<keyword evidence="7 8" id="KW-0472">Membrane</keyword>
<feature type="transmembrane region" description="Helical" evidence="8">
    <location>
        <begin position="286"/>
        <end position="306"/>
    </location>
</feature>
<dbReference type="Proteomes" id="UP000005204">
    <property type="component" value="Unassembled WGS sequence"/>
</dbReference>
<evidence type="ECO:0000313" key="11">
    <source>
        <dbReference type="Proteomes" id="UP000005204"/>
    </source>
</evidence>
<protein>
    <recommendedName>
        <fullName evidence="9">Major facilitator superfamily (MFS) profile domain-containing protein</fullName>
    </recommendedName>
</protein>
<evidence type="ECO:0000256" key="1">
    <source>
        <dbReference type="ARBA" id="ARBA00004651"/>
    </source>
</evidence>
<reference evidence="10" key="2">
    <citation type="submission" date="2022-06" db="UniProtKB">
        <authorList>
            <consortium name="EnsemblMetazoa"/>
        </authorList>
    </citation>
    <scope>IDENTIFICATION</scope>
    <source>
        <strain evidence="10">p50T (Dazao)</strain>
    </source>
</reference>
<dbReference type="PROSITE" id="PS51257">
    <property type="entry name" value="PROKAR_LIPOPROTEIN"/>
    <property type="match status" value="1"/>
</dbReference>
<dbReference type="InterPro" id="IPR005828">
    <property type="entry name" value="MFS_sugar_transport-like"/>
</dbReference>
<dbReference type="SUPFAM" id="SSF103473">
    <property type="entry name" value="MFS general substrate transporter"/>
    <property type="match status" value="1"/>
</dbReference>
<evidence type="ECO:0000256" key="8">
    <source>
        <dbReference type="SAM" id="Phobius"/>
    </source>
</evidence>
<feature type="transmembrane region" description="Helical" evidence="8">
    <location>
        <begin position="249"/>
        <end position="271"/>
    </location>
</feature>